<reference evidence="1 2" key="2">
    <citation type="journal article" date="2021" name="Curr. Genet.">
        <title>Genetic response to nitrogen starvation in the aggressive Eucalyptus foliar pathogen Teratosphaeria destructans.</title>
        <authorList>
            <person name="Havenga M."/>
            <person name="Wingfield B.D."/>
            <person name="Wingfield M.J."/>
            <person name="Dreyer L.L."/>
            <person name="Roets F."/>
            <person name="Aylward J."/>
        </authorList>
    </citation>
    <scope>NUCLEOTIDE SEQUENCE [LARGE SCALE GENOMIC DNA]</scope>
    <source>
        <strain evidence="1">CMW44962</strain>
    </source>
</reference>
<evidence type="ECO:0000313" key="2">
    <source>
        <dbReference type="Proteomes" id="UP001138500"/>
    </source>
</evidence>
<gene>
    <name evidence="1" type="ORF">Tdes44962_MAKER07054</name>
</gene>
<dbReference type="AlphaFoldDB" id="A0A9W7SZX2"/>
<proteinExistence type="predicted"/>
<comment type="caution">
    <text evidence="1">The sequence shown here is derived from an EMBL/GenBank/DDBJ whole genome shotgun (WGS) entry which is preliminary data.</text>
</comment>
<name>A0A9W7SZX2_9PEZI</name>
<evidence type="ECO:0000313" key="1">
    <source>
        <dbReference type="EMBL" id="KAH9844875.1"/>
    </source>
</evidence>
<sequence length="68" mass="7130">MPAPPRPARVRCWSACRIARMRTSSSVHTRASPPADAFDQGDVAACDTGLEAAGVPLPRTSLAPIVES</sequence>
<reference evidence="1 2" key="1">
    <citation type="journal article" date="2018" name="IMA Fungus">
        <title>IMA Genome-F 10: Nine draft genome sequences of Claviceps purpurea s.lat., including C. arundinis, C. humidiphila, and C. cf. spartinae, pseudomolecules for the pitch canker pathogen Fusarium circinatum, draft genome of Davidsoniella eucalypti, Grosmannia galeiformis, Quambalaria eucalypti, and Teratosphaeria destructans.</title>
        <authorList>
            <person name="Wingfield B.D."/>
            <person name="Liu M."/>
            <person name="Nguyen H.D."/>
            <person name="Lane F.A."/>
            <person name="Morgan S.W."/>
            <person name="De Vos L."/>
            <person name="Wilken P.M."/>
            <person name="Duong T.A."/>
            <person name="Aylward J."/>
            <person name="Coetzee M.P."/>
            <person name="Dadej K."/>
            <person name="De Beer Z.W."/>
            <person name="Findlay W."/>
            <person name="Havenga M."/>
            <person name="Kolarik M."/>
            <person name="Menzies J.G."/>
            <person name="Naidoo K."/>
            <person name="Pochopski O."/>
            <person name="Shoukouhi P."/>
            <person name="Santana Q.C."/>
            <person name="Seifert K.A."/>
            <person name="Soal N."/>
            <person name="Steenkamp E.T."/>
            <person name="Tatham C.T."/>
            <person name="van der Nest M.A."/>
            <person name="Wingfield M.J."/>
        </authorList>
    </citation>
    <scope>NUCLEOTIDE SEQUENCE [LARGE SCALE GENOMIC DNA]</scope>
    <source>
        <strain evidence="1">CMW44962</strain>
    </source>
</reference>
<dbReference type="EMBL" id="RIBY02000213">
    <property type="protein sequence ID" value="KAH9844875.1"/>
    <property type="molecule type" value="Genomic_DNA"/>
</dbReference>
<keyword evidence="2" id="KW-1185">Reference proteome</keyword>
<accession>A0A9W7SZX2</accession>
<dbReference type="Proteomes" id="UP001138500">
    <property type="component" value="Unassembled WGS sequence"/>
</dbReference>
<organism evidence="1 2">
    <name type="scientific">Teratosphaeria destructans</name>
    <dbReference type="NCBI Taxonomy" id="418781"/>
    <lineage>
        <taxon>Eukaryota</taxon>
        <taxon>Fungi</taxon>
        <taxon>Dikarya</taxon>
        <taxon>Ascomycota</taxon>
        <taxon>Pezizomycotina</taxon>
        <taxon>Dothideomycetes</taxon>
        <taxon>Dothideomycetidae</taxon>
        <taxon>Mycosphaerellales</taxon>
        <taxon>Teratosphaeriaceae</taxon>
        <taxon>Teratosphaeria</taxon>
    </lineage>
</organism>
<protein>
    <submittedName>
        <fullName evidence="1">Uncharacterized protein</fullName>
    </submittedName>
</protein>